<dbReference type="KEGG" id="tprf:A3L09_05560"/>
<dbReference type="AlphaFoldDB" id="A0A2Z2MDR0"/>
<dbReference type="GeneID" id="33319861"/>
<protein>
    <submittedName>
        <fullName evidence="1">Uncharacterized protein</fullName>
    </submittedName>
</protein>
<accession>A0A2Z2MDR0</accession>
<proteinExistence type="predicted"/>
<reference evidence="1 2" key="1">
    <citation type="submission" date="2016-03" db="EMBL/GenBank/DDBJ databases">
        <title>Complete genome sequence of Thermococcus profundus strain DT5432.</title>
        <authorList>
            <person name="Oger P.M."/>
        </authorList>
    </citation>
    <scope>NUCLEOTIDE SEQUENCE [LARGE SCALE GENOMIC DNA]</scope>
    <source>
        <strain evidence="1 2">DT 5432</strain>
    </source>
</reference>
<sequence length="327" mass="36375">MRKLISFLFILFLAVWSLKAYQVHQTLTNPEKMLQLSKENGNEALIGSYVKKGTLGPKWELVLYNPQTQEVAIVSLSEKISIIPRLTKKLKVYTTQYDYSLLTIDPKLIKRWNGDTPALLFNGKWHYKPNTNQTAVFQSISGTNATIIGLFYSKDDFWMGFDKIRVCNSDFGYPSAGPGSILVPPDVTGTGSPTVSAVITRKNNNSETLLTFFDGTVLNLSTRTAPECSLFLFGGRLGMAICSKEGKKNLEGSMQRFSNCTSEVEDSEGIRKAWEQNMEWDRSGRMALFIGRPVDGASRKCSNEAIWIAVTLKCNGCCGDERSGKLG</sequence>
<organism evidence="1 2">
    <name type="scientific">Thermococcus profundus</name>
    <dbReference type="NCBI Taxonomy" id="49899"/>
    <lineage>
        <taxon>Archaea</taxon>
        <taxon>Methanobacteriati</taxon>
        <taxon>Methanobacteriota</taxon>
        <taxon>Thermococci</taxon>
        <taxon>Thermococcales</taxon>
        <taxon>Thermococcaceae</taxon>
        <taxon>Thermococcus</taxon>
    </lineage>
</organism>
<dbReference type="EMBL" id="CP014862">
    <property type="protein sequence ID" value="ASJ02755.1"/>
    <property type="molecule type" value="Genomic_DNA"/>
</dbReference>
<dbReference type="RefSeq" id="WP_088858013.1">
    <property type="nucleotide sequence ID" value="NZ_CP014862.1"/>
</dbReference>
<keyword evidence="2" id="KW-1185">Reference proteome</keyword>
<name>A0A2Z2MDR0_THEPR</name>
<evidence type="ECO:0000313" key="1">
    <source>
        <dbReference type="EMBL" id="ASJ02755.1"/>
    </source>
</evidence>
<evidence type="ECO:0000313" key="2">
    <source>
        <dbReference type="Proteomes" id="UP000250179"/>
    </source>
</evidence>
<dbReference type="Proteomes" id="UP000250179">
    <property type="component" value="Chromosome"/>
</dbReference>
<gene>
    <name evidence="1" type="ORF">A3L09_05560</name>
</gene>
<dbReference type="OrthoDB" id="386717at2157"/>